<keyword evidence="2" id="KW-1185">Reference proteome</keyword>
<dbReference type="AlphaFoldDB" id="A0A3M3E993"/>
<protein>
    <submittedName>
        <fullName evidence="1">Uncharacterized protein</fullName>
    </submittedName>
</protein>
<proteinExistence type="predicted"/>
<dbReference type="Proteomes" id="UP000270661">
    <property type="component" value="Unassembled WGS sequence"/>
</dbReference>
<dbReference type="RefSeq" id="WP_147460429.1">
    <property type="nucleotide sequence ID" value="NZ_LHVK01000009.1"/>
</dbReference>
<evidence type="ECO:0000313" key="2">
    <source>
        <dbReference type="Proteomes" id="UP000270661"/>
    </source>
</evidence>
<dbReference type="OrthoDB" id="7023341at2"/>
<gene>
    <name evidence="1" type="ORF">ALQ77_02022</name>
</gene>
<reference evidence="1 2" key="1">
    <citation type="submission" date="2018-08" db="EMBL/GenBank/DDBJ databases">
        <title>Recombination of ecologically and evolutionarily significant loci maintains genetic cohesion in the Pseudomonas syringae species complex.</title>
        <authorList>
            <person name="Dillon M."/>
            <person name="Thakur S."/>
            <person name="Almeida R.N.D."/>
            <person name="Weir B.S."/>
            <person name="Guttman D.S."/>
        </authorList>
    </citation>
    <scope>NUCLEOTIDE SEQUENCE [LARGE SCALE GENOMIC DNA]</scope>
    <source>
        <strain evidence="1 2">NCPPB2445</strain>
    </source>
</reference>
<accession>A0A3M3E993</accession>
<dbReference type="EMBL" id="RBOJ01000095">
    <property type="protein sequence ID" value="RMM45266.1"/>
    <property type="molecule type" value="Genomic_DNA"/>
</dbReference>
<name>A0A3M3E993_9PSED</name>
<organism evidence="1 2">
    <name type="scientific">Pseudomonas corrugata</name>
    <dbReference type="NCBI Taxonomy" id="47879"/>
    <lineage>
        <taxon>Bacteria</taxon>
        <taxon>Pseudomonadati</taxon>
        <taxon>Pseudomonadota</taxon>
        <taxon>Gammaproteobacteria</taxon>
        <taxon>Pseudomonadales</taxon>
        <taxon>Pseudomonadaceae</taxon>
        <taxon>Pseudomonas</taxon>
    </lineage>
</organism>
<evidence type="ECO:0000313" key="1">
    <source>
        <dbReference type="EMBL" id="RMM45266.1"/>
    </source>
</evidence>
<comment type="caution">
    <text evidence="1">The sequence shown here is derived from an EMBL/GenBank/DDBJ whole genome shotgun (WGS) entry which is preliminary data.</text>
</comment>
<sequence length="216" mass="24686">MRASMNLGRLCDATQYRLDRLHKLYDNIGTLTRPEQGLQLAYISIELDNLNICALREFTISTVRGARTTTGKKINVNNMLEVEEEIGAYILSIVNSVRYSKLKSPSRIKRTDEPTMRDPKEIEKILTALGASNLGSLQNALALNSNIFRDLKFIRHFYAHRCKDTFLKVTKNAIAMGVQNPNHPDDILRHVVPGRGHTVIEQWLMEAKLFYQLLME</sequence>